<keyword evidence="2" id="KW-1185">Reference proteome</keyword>
<evidence type="ECO:0000313" key="2">
    <source>
        <dbReference type="Proteomes" id="UP000305948"/>
    </source>
</evidence>
<protein>
    <submittedName>
        <fullName evidence="1">Uncharacterized protein</fullName>
    </submittedName>
</protein>
<evidence type="ECO:0000313" key="1">
    <source>
        <dbReference type="EMBL" id="TFK57535.1"/>
    </source>
</evidence>
<name>A0A5C3NKX8_9AGAM</name>
<gene>
    <name evidence="1" type="ORF">OE88DRAFT_1730881</name>
</gene>
<dbReference type="Proteomes" id="UP000305948">
    <property type="component" value="Unassembled WGS sequence"/>
</dbReference>
<dbReference type="EMBL" id="ML213503">
    <property type="protein sequence ID" value="TFK57535.1"/>
    <property type="molecule type" value="Genomic_DNA"/>
</dbReference>
<sequence length="254" mass="28456">MQLLRRKEPRTNKIAVQLSSILPQQVIPDYLLNGTKSYAHWDGPQDVRGPGRKQYANLSDLPLRRKGPRIHNLRQVYASLNSLWTAFLTTSSANRILKTPTLPRAILTDDFHSLPLSTSFRTTPTLLQALLSSAFHTPPSLTSVRKTPTLPRATLTNDRCVPQLHSQDAYAPPGYPYGRSPPAPSPTSIREMPTLPRATLTDSLLLLFFTSDYAVHDAPTLPRATVWTILDTASYFISRVYDYGRQLVFLLGCM</sequence>
<dbReference type="AlphaFoldDB" id="A0A5C3NKX8"/>
<organism evidence="1 2">
    <name type="scientific">Heliocybe sulcata</name>
    <dbReference type="NCBI Taxonomy" id="5364"/>
    <lineage>
        <taxon>Eukaryota</taxon>
        <taxon>Fungi</taxon>
        <taxon>Dikarya</taxon>
        <taxon>Basidiomycota</taxon>
        <taxon>Agaricomycotina</taxon>
        <taxon>Agaricomycetes</taxon>
        <taxon>Gloeophyllales</taxon>
        <taxon>Gloeophyllaceae</taxon>
        <taxon>Heliocybe</taxon>
    </lineage>
</organism>
<accession>A0A5C3NKX8</accession>
<reference evidence="1 2" key="1">
    <citation type="journal article" date="2019" name="Nat. Ecol. Evol.">
        <title>Megaphylogeny resolves global patterns of mushroom evolution.</title>
        <authorList>
            <person name="Varga T."/>
            <person name="Krizsan K."/>
            <person name="Foldi C."/>
            <person name="Dima B."/>
            <person name="Sanchez-Garcia M."/>
            <person name="Sanchez-Ramirez S."/>
            <person name="Szollosi G.J."/>
            <person name="Szarkandi J.G."/>
            <person name="Papp V."/>
            <person name="Albert L."/>
            <person name="Andreopoulos W."/>
            <person name="Angelini C."/>
            <person name="Antonin V."/>
            <person name="Barry K.W."/>
            <person name="Bougher N.L."/>
            <person name="Buchanan P."/>
            <person name="Buyck B."/>
            <person name="Bense V."/>
            <person name="Catcheside P."/>
            <person name="Chovatia M."/>
            <person name="Cooper J."/>
            <person name="Damon W."/>
            <person name="Desjardin D."/>
            <person name="Finy P."/>
            <person name="Geml J."/>
            <person name="Haridas S."/>
            <person name="Hughes K."/>
            <person name="Justo A."/>
            <person name="Karasinski D."/>
            <person name="Kautmanova I."/>
            <person name="Kiss B."/>
            <person name="Kocsube S."/>
            <person name="Kotiranta H."/>
            <person name="LaButti K.M."/>
            <person name="Lechner B.E."/>
            <person name="Liimatainen K."/>
            <person name="Lipzen A."/>
            <person name="Lukacs Z."/>
            <person name="Mihaltcheva S."/>
            <person name="Morgado L.N."/>
            <person name="Niskanen T."/>
            <person name="Noordeloos M.E."/>
            <person name="Ohm R.A."/>
            <person name="Ortiz-Santana B."/>
            <person name="Ovrebo C."/>
            <person name="Racz N."/>
            <person name="Riley R."/>
            <person name="Savchenko A."/>
            <person name="Shiryaev A."/>
            <person name="Soop K."/>
            <person name="Spirin V."/>
            <person name="Szebenyi C."/>
            <person name="Tomsovsky M."/>
            <person name="Tulloss R.E."/>
            <person name="Uehling J."/>
            <person name="Grigoriev I.V."/>
            <person name="Vagvolgyi C."/>
            <person name="Papp T."/>
            <person name="Martin F.M."/>
            <person name="Miettinen O."/>
            <person name="Hibbett D.S."/>
            <person name="Nagy L.G."/>
        </authorList>
    </citation>
    <scope>NUCLEOTIDE SEQUENCE [LARGE SCALE GENOMIC DNA]</scope>
    <source>
        <strain evidence="1 2">OMC1185</strain>
    </source>
</reference>
<proteinExistence type="predicted"/>